<gene>
    <name evidence="2" type="ORF">AVEN_128265_1</name>
</gene>
<accession>A0A4Y2FTC0</accession>
<keyword evidence="3" id="KW-1185">Reference proteome</keyword>
<reference evidence="2 3" key="1">
    <citation type="journal article" date="2019" name="Sci. Rep.">
        <title>Orb-weaving spider Araneus ventricosus genome elucidates the spidroin gene catalogue.</title>
        <authorList>
            <person name="Kono N."/>
            <person name="Nakamura H."/>
            <person name="Ohtoshi R."/>
            <person name="Moran D.A.P."/>
            <person name="Shinohara A."/>
            <person name="Yoshida Y."/>
            <person name="Fujiwara M."/>
            <person name="Mori M."/>
            <person name="Tomita M."/>
            <person name="Arakawa K."/>
        </authorList>
    </citation>
    <scope>NUCLEOTIDE SEQUENCE [LARGE SCALE GENOMIC DNA]</scope>
</reference>
<evidence type="ECO:0000256" key="1">
    <source>
        <dbReference type="SAM" id="MobiDB-lite"/>
    </source>
</evidence>
<dbReference type="AlphaFoldDB" id="A0A4Y2FTC0"/>
<evidence type="ECO:0000313" key="2">
    <source>
        <dbReference type="EMBL" id="GBM44401.1"/>
    </source>
</evidence>
<comment type="caution">
    <text evidence="2">The sequence shown here is derived from an EMBL/GenBank/DDBJ whole genome shotgun (WGS) entry which is preliminary data.</text>
</comment>
<protein>
    <submittedName>
        <fullName evidence="2">Uncharacterized protein</fullName>
    </submittedName>
</protein>
<dbReference type="EMBL" id="BGPR01001064">
    <property type="protein sequence ID" value="GBM44401.1"/>
    <property type="molecule type" value="Genomic_DNA"/>
</dbReference>
<evidence type="ECO:0000313" key="3">
    <source>
        <dbReference type="Proteomes" id="UP000499080"/>
    </source>
</evidence>
<proteinExistence type="predicted"/>
<dbReference type="Proteomes" id="UP000499080">
    <property type="component" value="Unassembled WGS sequence"/>
</dbReference>
<sequence length="89" mass="10031">MKQQEGYFWINVVTLSRAQTPEKIPKLEYPLPISAPQQHPSIPVDSKPFGAQLTSVLARTADETLKSFQWKNTTPSDTGRSLYTLSDRP</sequence>
<organism evidence="2 3">
    <name type="scientific">Araneus ventricosus</name>
    <name type="common">Orbweaver spider</name>
    <name type="synonym">Epeira ventricosa</name>
    <dbReference type="NCBI Taxonomy" id="182803"/>
    <lineage>
        <taxon>Eukaryota</taxon>
        <taxon>Metazoa</taxon>
        <taxon>Ecdysozoa</taxon>
        <taxon>Arthropoda</taxon>
        <taxon>Chelicerata</taxon>
        <taxon>Arachnida</taxon>
        <taxon>Araneae</taxon>
        <taxon>Araneomorphae</taxon>
        <taxon>Entelegynae</taxon>
        <taxon>Araneoidea</taxon>
        <taxon>Araneidae</taxon>
        <taxon>Araneus</taxon>
    </lineage>
</organism>
<feature type="region of interest" description="Disordered" evidence="1">
    <location>
        <begin position="70"/>
        <end position="89"/>
    </location>
</feature>
<name>A0A4Y2FTC0_ARAVE</name>